<reference evidence="2 3" key="1">
    <citation type="journal article" date="2019" name="Mol. Biol. Evol.">
        <title>Blast fungal genomes show frequent chromosomal changes, gene gains and losses, and effector gene turnover.</title>
        <authorList>
            <person name="Gomez Luciano L.B."/>
            <person name="Jason Tsai I."/>
            <person name="Chuma I."/>
            <person name="Tosa Y."/>
            <person name="Chen Y.H."/>
            <person name="Li J.Y."/>
            <person name="Li M.Y."/>
            <person name="Jade Lu M.Y."/>
            <person name="Nakayashiki H."/>
            <person name="Li W.H."/>
        </authorList>
    </citation>
    <scope>NUCLEOTIDE SEQUENCE [LARGE SCALE GENOMIC DNA]</scope>
    <source>
        <strain evidence="2">MZ5-1-6</strain>
    </source>
</reference>
<feature type="region of interest" description="Disordered" evidence="1">
    <location>
        <begin position="708"/>
        <end position="790"/>
    </location>
</feature>
<accession>A0A4V1C5W8</accession>
<feature type="compositionally biased region" description="Polar residues" evidence="1">
    <location>
        <begin position="1022"/>
        <end position="1031"/>
    </location>
</feature>
<dbReference type="PANTHER" id="PTHR37542">
    <property type="entry name" value="HELO DOMAIN-CONTAINING PROTEIN-RELATED"/>
    <property type="match status" value="1"/>
</dbReference>
<feature type="compositionally biased region" description="Acidic residues" evidence="1">
    <location>
        <begin position="1047"/>
        <end position="1063"/>
    </location>
</feature>
<name>A0A4V1C5W8_PYROR</name>
<evidence type="ECO:0000313" key="2">
    <source>
        <dbReference type="EMBL" id="QBZ57835.1"/>
    </source>
</evidence>
<feature type="region of interest" description="Disordered" evidence="1">
    <location>
        <begin position="1006"/>
        <end position="1069"/>
    </location>
</feature>
<feature type="region of interest" description="Disordered" evidence="1">
    <location>
        <begin position="312"/>
        <end position="338"/>
    </location>
</feature>
<dbReference type="EMBL" id="CP034206">
    <property type="protein sequence ID" value="QBZ57835.1"/>
    <property type="molecule type" value="Genomic_DNA"/>
</dbReference>
<protein>
    <submittedName>
        <fullName evidence="2">Uncharacterized protein</fullName>
    </submittedName>
</protein>
<dbReference type="PANTHER" id="PTHR37542:SF2">
    <property type="entry name" value="PROTEIN KINASE DOMAIN-CONTAINING PROTEIN"/>
    <property type="match status" value="1"/>
</dbReference>
<feature type="compositionally biased region" description="Basic and acidic residues" evidence="1">
    <location>
        <begin position="261"/>
        <end position="271"/>
    </location>
</feature>
<gene>
    <name evidence="2" type="ORF">PoMZ_02770</name>
</gene>
<evidence type="ECO:0000313" key="3">
    <source>
        <dbReference type="Proteomes" id="UP000294847"/>
    </source>
</evidence>
<organism evidence="2 3">
    <name type="scientific">Pyricularia oryzae</name>
    <name type="common">Rice blast fungus</name>
    <name type="synonym">Magnaporthe oryzae</name>
    <dbReference type="NCBI Taxonomy" id="318829"/>
    <lineage>
        <taxon>Eukaryota</taxon>
        <taxon>Fungi</taxon>
        <taxon>Dikarya</taxon>
        <taxon>Ascomycota</taxon>
        <taxon>Pezizomycotina</taxon>
        <taxon>Sordariomycetes</taxon>
        <taxon>Sordariomycetidae</taxon>
        <taxon>Magnaporthales</taxon>
        <taxon>Pyriculariaceae</taxon>
        <taxon>Pyricularia</taxon>
    </lineage>
</organism>
<feature type="compositionally biased region" description="Low complexity" evidence="1">
    <location>
        <begin position="1006"/>
        <end position="1017"/>
    </location>
</feature>
<feature type="region of interest" description="Disordered" evidence="1">
    <location>
        <begin position="882"/>
        <end position="907"/>
    </location>
</feature>
<proteinExistence type="predicted"/>
<evidence type="ECO:0000256" key="1">
    <source>
        <dbReference type="SAM" id="MobiDB-lite"/>
    </source>
</evidence>
<feature type="region of interest" description="Disordered" evidence="1">
    <location>
        <begin position="101"/>
        <end position="121"/>
    </location>
</feature>
<dbReference type="Proteomes" id="UP000294847">
    <property type="component" value="Chromosome 3"/>
</dbReference>
<sequence length="1471" mass="159918">MDPLAPLRSLKIGGRWLAQATPRTRRTNSLALAARHQCFGEPPHPQACKDRQLVPGSNISITSQRLDGHQKLQSPAHDICPSATPGTAEITQNLVPGSWPSFGRQAARNKPPGSHQSKAERRAGWALSLGESCLVLSLVESLGRQKGPSMEGYLPTGVPVQRRLSRLYNDTKKSSDFVKEPVSNGDDPEIRALHRKLRIQKDRLVSWGLEWSDNSQSQSAEVLIDKSLSKAGLSEVVGSIMSTIKDILAEAEPLWQSSRRLIGERESEKKGSSSGDQKNMPMVPWDKGRFEDLVRDLTTSIDTLFDLSRTRSTTATSQSYKQSGSSDEMRAFESTRVQTPKQIDPNTLTNLRAMQAEPMSEGASEEARPREIVFMQRQAYSEIVPQGGSGTGRQPNAPLLLEYAAFDPIYSTTGIMPSMTRFEKLSAGLQSDTQRPGTWIGLPRLLGYFEDYEHSRIGLVYQFPPTFNPISYENLTQNPLYSLNSLSDLLKRPDFEPKLEAKFRLASNLANTVFDMHARGISHGNLVDTNISFCNAVGNDPSMNTADVDIRRPLVSSFDLFPDSPFPETSATSFSLYRHPLDPRVTSASTVSGTASANADPRVFDLYSLSMILLSVGLWTNLELLTPNPATTEIPSSVLEQLAIRCGTLYMRAVQACWTAADKELSGQAQGASDQFISKVQVKASRYLEACCILDGVSALEDRLTDDLGEPKAAPAPVAQAGSSKGAMERKSAKSAELYPISEQQQQQQQQPFLGPPMSGFTQTTPVVIEGKSPAPGRDPGAAPQVAQGSSLPTHLVEQWNLTLMPEINLALQHFYKKHPESVEISLESIGESAKETRPTVLVVCTSVAKVRGILKKRLGYLFDGTTNIALKVCKGQMLRSRKTPTNSSLQHGPPVDAANGEFQERPGNGASIGAWIGDQHLPPASLGGIVIVDDKPYGMTVHHMLDDPDAGLGESTATQAQIDQVQDILRSSVGAAQQKKQQQEISDLNASLSQWYADLQADAAEAGSSSTESEYACEFSDTGSEASGLTSDYSESDWGGGGGGGEGDDSDEEKEKEDEYGEPGDIPGVELGCGDGYIITQPAFDDVGEGFYPNEETADEDHLDTCALGEVHASSGIRRRTDEKGLVHEIDWALIEFDDHRAHQSNLIPSTGGENSGGIRPTTVVAASALPGLHVQCIARTSGLQSGRILPTIVSVKIYGRQTASHSYQISSTPSLQQMRTSMHRPMGIPGDSGAWIIERGGSGRLCGHVLAWSDRKRVAYLCPMDMLLLDMAETLEAAEVRLPGGDVIVKAMSPEERKRRKLEGTIGPSKGFALMIEQPQSPLVARQSSLRQQDFQRQSWGQVMDMKQQKPIARANTGFTVDDDDVSSVSTAGGHPNPMHMAFQEPVNVPPLTPLEIRSARHFRDSGVHDTSASPDKTEMMNAGLRRDGSVRSSGIQATQSVDPFLASRFGEMHVGRDGEEDARFYARG</sequence>
<feature type="region of interest" description="Disordered" evidence="1">
    <location>
        <begin position="259"/>
        <end position="285"/>
    </location>
</feature>